<dbReference type="eggNOG" id="KOG0436">
    <property type="taxonomic scope" value="Eukaryota"/>
</dbReference>
<dbReference type="GeneID" id="18871057"/>
<dbReference type="HOGENOM" id="CLU_009710_9_0_1"/>
<accession>G3ASH3</accession>
<dbReference type="OrthoDB" id="24670at2759"/>
<dbReference type="NCBIfam" id="TIGR00398">
    <property type="entry name" value="metG"/>
    <property type="match status" value="1"/>
</dbReference>
<dbReference type="PRINTS" id="PR01041">
    <property type="entry name" value="TRNASYNTHMET"/>
</dbReference>
<dbReference type="InterPro" id="IPR015413">
    <property type="entry name" value="Methionyl/Leucyl_tRNA_Synth"/>
</dbReference>
<dbReference type="KEGG" id="spaa:SPAPADRAFT_156764"/>
<evidence type="ECO:0000256" key="1">
    <source>
        <dbReference type="ARBA" id="ARBA00005594"/>
    </source>
</evidence>
<evidence type="ECO:0000256" key="8">
    <source>
        <dbReference type="ARBA" id="ARBA00026124"/>
    </source>
</evidence>
<evidence type="ECO:0000256" key="6">
    <source>
        <dbReference type="ARBA" id="ARBA00022917"/>
    </source>
</evidence>
<keyword evidence="7 10" id="KW-0030">Aminoacyl-tRNA synthetase</keyword>
<dbReference type="FunCoup" id="G3ASH3">
    <property type="interactions" value="566"/>
</dbReference>
<protein>
    <recommendedName>
        <fullName evidence="8">Methionine--tRNA ligase, mitochondrial</fullName>
        <ecNumber evidence="2">6.1.1.10</ecNumber>
    </recommendedName>
    <alternativeName>
        <fullName evidence="9">Methionyl-tRNA synthetase</fullName>
    </alternativeName>
</protein>
<evidence type="ECO:0000256" key="7">
    <source>
        <dbReference type="ARBA" id="ARBA00023146"/>
    </source>
</evidence>
<evidence type="ECO:0000256" key="2">
    <source>
        <dbReference type="ARBA" id="ARBA00012838"/>
    </source>
</evidence>
<dbReference type="Pfam" id="PF09334">
    <property type="entry name" value="tRNA-synt_1g"/>
    <property type="match status" value="1"/>
</dbReference>
<keyword evidence="6 10" id="KW-0648">Protein biosynthesis</keyword>
<dbReference type="Gene3D" id="3.40.50.620">
    <property type="entry name" value="HUPs"/>
    <property type="match status" value="1"/>
</dbReference>
<dbReference type="SUPFAM" id="SSF47323">
    <property type="entry name" value="Anticodon-binding domain of a subclass of class I aminoacyl-tRNA synthetases"/>
    <property type="match status" value="1"/>
</dbReference>
<keyword evidence="5 10" id="KW-0067">ATP-binding</keyword>
<dbReference type="InterPro" id="IPR014729">
    <property type="entry name" value="Rossmann-like_a/b/a_fold"/>
</dbReference>
<evidence type="ECO:0000313" key="12">
    <source>
        <dbReference type="EMBL" id="EGW31091.1"/>
    </source>
</evidence>
<gene>
    <name evidence="12" type="ORF">SPAPADRAFT_156764</name>
</gene>
<dbReference type="EC" id="6.1.1.10" evidence="2"/>
<reference evidence="12 13" key="1">
    <citation type="journal article" date="2011" name="Proc. Natl. Acad. Sci. U.S.A.">
        <title>Comparative genomics of xylose-fermenting fungi for enhanced biofuel production.</title>
        <authorList>
            <person name="Wohlbach D.J."/>
            <person name="Kuo A."/>
            <person name="Sato T.K."/>
            <person name="Potts K.M."/>
            <person name="Salamov A.A."/>
            <person name="LaButti K.M."/>
            <person name="Sun H."/>
            <person name="Clum A."/>
            <person name="Pangilinan J.L."/>
            <person name="Lindquist E.A."/>
            <person name="Lucas S."/>
            <person name="Lapidus A."/>
            <person name="Jin M."/>
            <person name="Gunawan C."/>
            <person name="Balan V."/>
            <person name="Dale B.E."/>
            <person name="Jeffries T.W."/>
            <person name="Zinkel R."/>
            <person name="Barry K.W."/>
            <person name="Grigoriev I.V."/>
            <person name="Gasch A.P."/>
        </authorList>
    </citation>
    <scope>NUCLEOTIDE SEQUENCE [LARGE SCALE GENOMIC DNA]</scope>
    <source>
        <strain evidence="13">NRRL Y-27907 / 11-Y1</strain>
    </source>
</reference>
<dbReference type="FunFam" id="2.170.220.10:FF:000002">
    <property type="entry name" value="Methionine--tRNA ligase"/>
    <property type="match status" value="1"/>
</dbReference>
<proteinExistence type="inferred from homology"/>
<evidence type="ECO:0000256" key="5">
    <source>
        <dbReference type="ARBA" id="ARBA00022840"/>
    </source>
</evidence>
<evidence type="ECO:0000259" key="11">
    <source>
        <dbReference type="Pfam" id="PF09334"/>
    </source>
</evidence>
<comment type="similarity">
    <text evidence="1 10">Belongs to the class-I aminoacyl-tRNA synthetase family.</text>
</comment>
<evidence type="ECO:0000256" key="10">
    <source>
        <dbReference type="RuleBase" id="RU363039"/>
    </source>
</evidence>
<feature type="domain" description="Methionyl/Leucyl tRNA synthetase" evidence="11">
    <location>
        <begin position="28"/>
        <end position="399"/>
    </location>
</feature>
<dbReference type="InterPro" id="IPR033911">
    <property type="entry name" value="MetRS_core"/>
</dbReference>
<organism evidence="13">
    <name type="scientific">Spathaspora passalidarum (strain NRRL Y-27907 / 11-Y1)</name>
    <dbReference type="NCBI Taxonomy" id="619300"/>
    <lineage>
        <taxon>Eukaryota</taxon>
        <taxon>Fungi</taxon>
        <taxon>Dikarya</taxon>
        <taxon>Ascomycota</taxon>
        <taxon>Saccharomycotina</taxon>
        <taxon>Pichiomycetes</taxon>
        <taxon>Debaryomycetaceae</taxon>
        <taxon>Spathaspora</taxon>
    </lineage>
</organism>
<dbReference type="OMA" id="MDTQAFC"/>
<evidence type="ECO:0000256" key="3">
    <source>
        <dbReference type="ARBA" id="ARBA00022598"/>
    </source>
</evidence>
<keyword evidence="3 10" id="KW-0436">Ligase</keyword>
<keyword evidence="13" id="KW-1185">Reference proteome</keyword>
<dbReference type="RefSeq" id="XP_007377124.1">
    <property type="nucleotide sequence ID" value="XM_007377062.1"/>
</dbReference>
<dbReference type="PANTHER" id="PTHR43326:SF1">
    <property type="entry name" value="METHIONINE--TRNA LIGASE, MITOCHONDRIAL"/>
    <property type="match status" value="1"/>
</dbReference>
<dbReference type="InterPro" id="IPR014758">
    <property type="entry name" value="Met-tRNA_synth"/>
</dbReference>
<sequence length="587" mass="67898">MATRYNNMIIRSRPWYIFKRLNSTKPFFTSTPIFYVNAAPHIGHLYSMLLADVRTRWEKLDPNKKAYFLTGTDEHGLKIQAAAEKQGIDPKLFVDQVSTNFKDLANLVNIDYDRFIRTTDADHITLVRHFWEMMMEKGYIYQGSHKGWYCVSDETFYPDNQIEEFVNKEGETKKRSIETKNEVVYQEENNYFFKLSEFQSQLLTFLKSNPDFIKPKSKYELIVNELTKNKLPDLSISRPASRLKWSIEVPNDPTQKMYVWFDALLNYLTAAGFPQGFTLGEQGQYITSPTNIWPATHVIGKDIVRFHCIYWPIFLMAAKIDLPRQVIVHSHWLVDGVKMSKSLGNVIDPVDISKYYGIDPVRFFLIENSNIADDCKFSEVALSSTRDMLLGKYGNLFMRIGAKNFNVRESVQDYHSGKFTNIEDTIKAHTINRDSVDILIQQRQELIEKLDSLYERMNENFVNFDSMKAMQSWWSVLDATNGIFQTAEPWLYAKKIKQDDPSKQEYANLISSYVFMCAETCRITSILLQPIAPELAERMLDRLGVAKDNRNSTFAKFGADSSYGAGANDKGHKVPLEKVELRIEAES</sequence>
<evidence type="ECO:0000256" key="9">
    <source>
        <dbReference type="ARBA" id="ARBA00030904"/>
    </source>
</evidence>
<dbReference type="Proteomes" id="UP000000709">
    <property type="component" value="Unassembled WGS sequence"/>
</dbReference>
<evidence type="ECO:0000313" key="13">
    <source>
        <dbReference type="Proteomes" id="UP000000709"/>
    </source>
</evidence>
<dbReference type="EMBL" id="GL996504">
    <property type="protein sequence ID" value="EGW31091.1"/>
    <property type="molecule type" value="Genomic_DNA"/>
</dbReference>
<dbReference type="InterPro" id="IPR009080">
    <property type="entry name" value="tRNAsynth_Ia_anticodon-bd"/>
</dbReference>
<name>G3ASH3_SPAPN</name>
<dbReference type="GO" id="GO:0006431">
    <property type="term" value="P:methionyl-tRNA aminoacylation"/>
    <property type="evidence" value="ECO:0007669"/>
    <property type="project" value="EnsemblFungi"/>
</dbReference>
<dbReference type="InParanoid" id="G3ASH3"/>
<dbReference type="GO" id="GO:0005739">
    <property type="term" value="C:mitochondrion"/>
    <property type="evidence" value="ECO:0007669"/>
    <property type="project" value="EnsemblFungi"/>
</dbReference>
<dbReference type="GO" id="GO:0004825">
    <property type="term" value="F:methionine-tRNA ligase activity"/>
    <property type="evidence" value="ECO:0007669"/>
    <property type="project" value="UniProtKB-EC"/>
</dbReference>
<dbReference type="GO" id="GO:0005524">
    <property type="term" value="F:ATP binding"/>
    <property type="evidence" value="ECO:0007669"/>
    <property type="project" value="UniProtKB-KW"/>
</dbReference>
<dbReference type="STRING" id="619300.G3ASH3"/>
<dbReference type="Gene3D" id="1.10.730.10">
    <property type="entry name" value="Isoleucyl-tRNA Synthetase, Domain 1"/>
    <property type="match status" value="1"/>
</dbReference>
<dbReference type="CDD" id="cd00814">
    <property type="entry name" value="MetRS_core"/>
    <property type="match status" value="1"/>
</dbReference>
<dbReference type="Gene3D" id="2.170.220.10">
    <property type="match status" value="1"/>
</dbReference>
<dbReference type="AlphaFoldDB" id="G3ASH3"/>
<dbReference type="SUPFAM" id="SSF52374">
    <property type="entry name" value="Nucleotidylyl transferase"/>
    <property type="match status" value="1"/>
</dbReference>
<keyword evidence="4 10" id="KW-0547">Nucleotide-binding</keyword>
<dbReference type="InterPro" id="IPR023457">
    <property type="entry name" value="Met-tRNA_synth_2"/>
</dbReference>
<evidence type="ECO:0000256" key="4">
    <source>
        <dbReference type="ARBA" id="ARBA00022741"/>
    </source>
</evidence>
<dbReference type="PANTHER" id="PTHR43326">
    <property type="entry name" value="METHIONYL-TRNA SYNTHETASE"/>
    <property type="match status" value="1"/>
</dbReference>